<dbReference type="Pfam" id="PF00126">
    <property type="entry name" value="HTH_1"/>
    <property type="match status" value="1"/>
</dbReference>
<dbReference type="SUPFAM" id="SSF53850">
    <property type="entry name" value="Periplasmic binding protein-like II"/>
    <property type="match status" value="1"/>
</dbReference>
<proteinExistence type="inferred from homology"/>
<dbReference type="PANTHER" id="PTHR30537:SF35">
    <property type="entry name" value="TRANSCRIPTIONAL REGULATORY PROTEIN"/>
    <property type="match status" value="1"/>
</dbReference>
<protein>
    <submittedName>
        <fullName evidence="6">LysR family transcriptional regulator</fullName>
    </submittedName>
</protein>
<dbReference type="PROSITE" id="PS50931">
    <property type="entry name" value="HTH_LYSR"/>
    <property type="match status" value="1"/>
</dbReference>
<keyword evidence="3" id="KW-0238">DNA-binding</keyword>
<dbReference type="RefSeq" id="WP_130245588.1">
    <property type="nucleotide sequence ID" value="NZ_PPUZ01000040.1"/>
</dbReference>
<dbReference type="GO" id="GO:0003700">
    <property type="term" value="F:DNA-binding transcription factor activity"/>
    <property type="evidence" value="ECO:0007669"/>
    <property type="project" value="InterPro"/>
</dbReference>
<evidence type="ECO:0000259" key="5">
    <source>
        <dbReference type="PROSITE" id="PS50931"/>
    </source>
</evidence>
<dbReference type="InterPro" id="IPR036388">
    <property type="entry name" value="WH-like_DNA-bd_sf"/>
</dbReference>
<dbReference type="InterPro" id="IPR036390">
    <property type="entry name" value="WH_DNA-bd_sf"/>
</dbReference>
<evidence type="ECO:0000256" key="3">
    <source>
        <dbReference type="ARBA" id="ARBA00023125"/>
    </source>
</evidence>
<name>A0A4V2E2F0_9GAMM</name>
<comment type="caution">
    <text evidence="6">The sequence shown here is derived from an EMBL/GenBank/DDBJ whole genome shotgun (WGS) entry which is preliminary data.</text>
</comment>
<dbReference type="InterPro" id="IPR005119">
    <property type="entry name" value="LysR_subst-bd"/>
</dbReference>
<dbReference type="Gene3D" id="3.40.190.290">
    <property type="match status" value="1"/>
</dbReference>
<dbReference type="GO" id="GO:0006351">
    <property type="term" value="P:DNA-templated transcription"/>
    <property type="evidence" value="ECO:0007669"/>
    <property type="project" value="TreeGrafter"/>
</dbReference>
<keyword evidence="2" id="KW-0805">Transcription regulation</keyword>
<evidence type="ECO:0000256" key="1">
    <source>
        <dbReference type="ARBA" id="ARBA00009437"/>
    </source>
</evidence>
<organism evidence="6 7">
    <name type="scientific">Pseudoalteromonas rubra</name>
    <dbReference type="NCBI Taxonomy" id="43658"/>
    <lineage>
        <taxon>Bacteria</taxon>
        <taxon>Pseudomonadati</taxon>
        <taxon>Pseudomonadota</taxon>
        <taxon>Gammaproteobacteria</taxon>
        <taxon>Alteromonadales</taxon>
        <taxon>Pseudoalteromonadaceae</taxon>
        <taxon>Pseudoalteromonas</taxon>
    </lineage>
</organism>
<dbReference type="Gene3D" id="1.10.10.10">
    <property type="entry name" value="Winged helix-like DNA-binding domain superfamily/Winged helix DNA-binding domain"/>
    <property type="match status" value="1"/>
</dbReference>
<dbReference type="InterPro" id="IPR058163">
    <property type="entry name" value="LysR-type_TF_proteobact-type"/>
</dbReference>
<keyword evidence="4" id="KW-0804">Transcription</keyword>
<dbReference type="GO" id="GO:0043565">
    <property type="term" value="F:sequence-specific DNA binding"/>
    <property type="evidence" value="ECO:0007669"/>
    <property type="project" value="TreeGrafter"/>
</dbReference>
<evidence type="ECO:0000313" key="6">
    <source>
        <dbReference type="EMBL" id="RZM78220.1"/>
    </source>
</evidence>
<gene>
    <name evidence="6" type="ORF">C3B51_15125</name>
</gene>
<evidence type="ECO:0000256" key="2">
    <source>
        <dbReference type="ARBA" id="ARBA00023015"/>
    </source>
</evidence>
<evidence type="ECO:0000256" key="4">
    <source>
        <dbReference type="ARBA" id="ARBA00023163"/>
    </source>
</evidence>
<dbReference type="EMBL" id="PPUZ01000040">
    <property type="protein sequence ID" value="RZM78220.1"/>
    <property type="molecule type" value="Genomic_DNA"/>
</dbReference>
<dbReference type="Pfam" id="PF03466">
    <property type="entry name" value="LysR_substrate"/>
    <property type="match status" value="1"/>
</dbReference>
<feature type="domain" description="HTH lysR-type" evidence="5">
    <location>
        <begin position="1"/>
        <end position="59"/>
    </location>
</feature>
<evidence type="ECO:0000313" key="7">
    <source>
        <dbReference type="Proteomes" id="UP000292345"/>
    </source>
</evidence>
<reference evidence="6 7" key="1">
    <citation type="submission" date="2018-01" db="EMBL/GenBank/DDBJ databases">
        <title>Co-occurrence of chitin degradation, pigmentation and bioactivity in marine Pseudoalteromonas.</title>
        <authorList>
            <person name="Paulsen S."/>
            <person name="Gram L."/>
            <person name="Machado H."/>
        </authorList>
    </citation>
    <scope>NUCLEOTIDE SEQUENCE [LARGE SCALE GENOMIC DNA]</scope>
    <source>
        <strain evidence="6 7">S1946</strain>
    </source>
</reference>
<comment type="similarity">
    <text evidence="1">Belongs to the LysR transcriptional regulatory family.</text>
</comment>
<dbReference type="CDD" id="cd08422">
    <property type="entry name" value="PBP2_CrgA_like"/>
    <property type="match status" value="1"/>
</dbReference>
<dbReference type="SUPFAM" id="SSF46785">
    <property type="entry name" value="Winged helix' DNA-binding domain"/>
    <property type="match status" value="1"/>
</dbReference>
<dbReference type="FunFam" id="1.10.10.10:FF:000001">
    <property type="entry name" value="LysR family transcriptional regulator"/>
    <property type="match status" value="1"/>
</dbReference>
<accession>A0A4V2E2F0</accession>
<sequence length="300" mass="33997">MNKLRAIELFVKLAEVGSFTRVAEQFNTSKSMISKEISRLEDQLGARLLHRTTRHLQLTQVGEGYLQRARDILSKLEEADSFVLSTQQAPTGKLKINLPMVLGITDLGKAFADFMQTYPDIELDIHLGDEDIDLVEQGFDLGLRATSRPIDSNYIGREITRFDYHICASPQYLATNPAIEHPRDLTLHNCFEYRYFKGKNIWPLDEGVKISGTLKANNVLFMLESIKAGLGIGILPEFACRQAIASKEVVSILPDSQKPQLTLLALYPARHHVPASVLQCIQFLQHWFTHHYPYADQTRC</sequence>
<dbReference type="InterPro" id="IPR000847">
    <property type="entry name" value="LysR_HTH_N"/>
</dbReference>
<dbReference type="Proteomes" id="UP000292345">
    <property type="component" value="Unassembled WGS sequence"/>
</dbReference>
<dbReference type="PANTHER" id="PTHR30537">
    <property type="entry name" value="HTH-TYPE TRANSCRIPTIONAL REGULATOR"/>
    <property type="match status" value="1"/>
</dbReference>
<dbReference type="AlphaFoldDB" id="A0A4V2E2F0"/>